<comment type="caution">
    <text evidence="1">The sequence shown here is derived from an EMBL/GenBank/DDBJ whole genome shotgun (WGS) entry which is preliminary data.</text>
</comment>
<dbReference type="EMBL" id="SHOA02000003">
    <property type="protein sequence ID" value="TDH74456.1"/>
    <property type="molecule type" value="Genomic_DNA"/>
</dbReference>
<dbReference type="AlphaFoldDB" id="A0A976P0A0"/>
<proteinExistence type="predicted"/>
<dbReference type="RefSeq" id="XP_067823954.1">
    <property type="nucleotide sequence ID" value="XM_067960096.1"/>
</dbReference>
<keyword evidence="2" id="KW-1185">Reference proteome</keyword>
<dbReference type="Proteomes" id="UP000294530">
    <property type="component" value="Unassembled WGS sequence"/>
</dbReference>
<accession>A0A976P0A0</accession>
<evidence type="ECO:0000313" key="1">
    <source>
        <dbReference type="EMBL" id="TDH74456.1"/>
    </source>
</evidence>
<dbReference type="GeneID" id="94345767"/>
<gene>
    <name evidence="1" type="ORF">CCR75_001995</name>
</gene>
<evidence type="ECO:0000313" key="2">
    <source>
        <dbReference type="Proteomes" id="UP000294530"/>
    </source>
</evidence>
<dbReference type="OrthoDB" id="165536at2759"/>
<dbReference type="KEGG" id="blac:94345767"/>
<organism evidence="1 2">
    <name type="scientific">Bremia lactucae</name>
    <name type="common">Lettuce downy mildew</name>
    <dbReference type="NCBI Taxonomy" id="4779"/>
    <lineage>
        <taxon>Eukaryota</taxon>
        <taxon>Sar</taxon>
        <taxon>Stramenopiles</taxon>
        <taxon>Oomycota</taxon>
        <taxon>Peronosporomycetes</taxon>
        <taxon>Peronosporales</taxon>
        <taxon>Peronosporaceae</taxon>
        <taxon>Bremia</taxon>
    </lineage>
</organism>
<protein>
    <submittedName>
        <fullName evidence="1">Uncharacterized protein</fullName>
    </submittedName>
</protein>
<sequence length="197" mass="22537">MSGINVFRALLVVKDTTGSRVKLKRSKRHGQLTLDVNSQSAQLVYPRVGRFYHCRFEQPRKCVMGKKLMRVYSSNGKDNFTEKYYYELKLSIAIGGRRGQVFRDAPKFWRSVQACVLTYSECCLQLEVIAVNESMLERPRQTPNVHDAIIAGGELALQAIRDTNPKSMVAEFLEYQESSQLQEDTDAIMRSLFDVNT</sequence>
<name>A0A976P0A0_BRELC</name>
<reference evidence="1 2" key="1">
    <citation type="journal article" date="2021" name="Genome Biol.">
        <title>AFLAP: assembly-free linkage analysis pipeline using k-mers from genome sequencing data.</title>
        <authorList>
            <person name="Fletcher K."/>
            <person name="Zhang L."/>
            <person name="Gil J."/>
            <person name="Han R."/>
            <person name="Cavanaugh K."/>
            <person name="Michelmore R."/>
        </authorList>
    </citation>
    <scope>NUCLEOTIDE SEQUENCE [LARGE SCALE GENOMIC DNA]</scope>
    <source>
        <strain evidence="1 2">SF5</strain>
    </source>
</reference>